<dbReference type="PROSITE" id="PS51375">
    <property type="entry name" value="PPR"/>
    <property type="match status" value="1"/>
</dbReference>
<name>A0A2I0WSE7_9ASPA</name>
<accession>A0A2I0WSE7</accession>
<evidence type="ECO:0000256" key="6">
    <source>
        <dbReference type="SAM" id="MobiDB-lite"/>
    </source>
</evidence>
<evidence type="ECO:0000256" key="5">
    <source>
        <dbReference type="PROSITE-ProRule" id="PRU00708"/>
    </source>
</evidence>
<comment type="subunit">
    <text evidence="3">Homodimer; disulfide-linked.</text>
</comment>
<dbReference type="GO" id="GO:0005739">
    <property type="term" value="C:mitochondrion"/>
    <property type="evidence" value="ECO:0007669"/>
    <property type="project" value="TreeGrafter"/>
</dbReference>
<evidence type="ECO:0000313" key="8">
    <source>
        <dbReference type="EMBL" id="PKU78563.1"/>
    </source>
</evidence>
<evidence type="ECO:0000259" key="7">
    <source>
        <dbReference type="Pfam" id="PF01106"/>
    </source>
</evidence>
<dbReference type="Proteomes" id="UP000233837">
    <property type="component" value="Unassembled WGS sequence"/>
</dbReference>
<dbReference type="AlphaFoldDB" id="A0A2I0WSE7"/>
<dbReference type="GO" id="GO:0005198">
    <property type="term" value="F:structural molecule activity"/>
    <property type="evidence" value="ECO:0007669"/>
    <property type="project" value="UniProtKB-ARBA"/>
</dbReference>
<feature type="region of interest" description="Disordered" evidence="6">
    <location>
        <begin position="151"/>
        <end position="176"/>
    </location>
</feature>
<dbReference type="Gene3D" id="1.25.40.10">
    <property type="entry name" value="Tetratricopeptide repeat domain"/>
    <property type="match status" value="3"/>
</dbReference>
<dbReference type="InterPro" id="IPR034904">
    <property type="entry name" value="FSCA_dom_sf"/>
</dbReference>
<dbReference type="SUPFAM" id="SSF117916">
    <property type="entry name" value="Fe-S cluster assembly (FSCA) domain-like"/>
    <property type="match status" value="1"/>
</dbReference>
<feature type="domain" description="NIF system FeS cluster assembly NifU C-terminal" evidence="7">
    <location>
        <begin position="274"/>
        <end position="334"/>
    </location>
</feature>
<comment type="subcellular location">
    <subcellularLocation>
        <location evidence="1">Plastid</location>
        <location evidence="1">Chloroplast stroma</location>
    </subcellularLocation>
</comment>
<evidence type="ECO:0000256" key="1">
    <source>
        <dbReference type="ARBA" id="ARBA00004470"/>
    </source>
</evidence>
<evidence type="ECO:0000256" key="2">
    <source>
        <dbReference type="ARBA" id="ARBA00006420"/>
    </source>
</evidence>
<dbReference type="InterPro" id="IPR002885">
    <property type="entry name" value="PPR_rpt"/>
</dbReference>
<proteinExistence type="inferred from homology"/>
<dbReference type="Pfam" id="PF01535">
    <property type="entry name" value="PPR"/>
    <property type="match status" value="4"/>
</dbReference>
<dbReference type="FunFam" id="1.25.40.10:FF:000344">
    <property type="entry name" value="Pentatricopeptide repeat-containing protein"/>
    <property type="match status" value="1"/>
</dbReference>
<feature type="repeat" description="PPR" evidence="5">
    <location>
        <begin position="582"/>
        <end position="616"/>
    </location>
</feature>
<dbReference type="GO" id="GO:0016226">
    <property type="term" value="P:iron-sulfur cluster assembly"/>
    <property type="evidence" value="ECO:0007669"/>
    <property type="project" value="InterPro"/>
</dbReference>
<dbReference type="Pfam" id="PF01106">
    <property type="entry name" value="NifU"/>
    <property type="match status" value="1"/>
</dbReference>
<dbReference type="InterPro" id="IPR001075">
    <property type="entry name" value="NIF_FeS_clus_asmbl_NifU_C"/>
</dbReference>
<dbReference type="NCBIfam" id="TIGR00756">
    <property type="entry name" value="PPR"/>
    <property type="match status" value="2"/>
</dbReference>
<feature type="compositionally biased region" description="Basic and acidic residues" evidence="6">
    <location>
        <begin position="164"/>
        <end position="176"/>
    </location>
</feature>
<dbReference type="GO" id="GO:0003723">
    <property type="term" value="F:RNA binding"/>
    <property type="evidence" value="ECO:0007669"/>
    <property type="project" value="InterPro"/>
</dbReference>
<evidence type="ECO:0000256" key="4">
    <source>
        <dbReference type="ARBA" id="ARBA00022737"/>
    </source>
</evidence>
<reference evidence="8 9" key="1">
    <citation type="journal article" date="2016" name="Sci. Rep.">
        <title>The Dendrobium catenatum Lindl. genome sequence provides insights into polysaccharide synthase, floral development and adaptive evolution.</title>
        <authorList>
            <person name="Zhang G.Q."/>
            <person name="Xu Q."/>
            <person name="Bian C."/>
            <person name="Tsai W.C."/>
            <person name="Yeh C.M."/>
            <person name="Liu K.W."/>
            <person name="Yoshida K."/>
            <person name="Zhang L.S."/>
            <person name="Chang S.B."/>
            <person name="Chen F."/>
            <person name="Shi Y."/>
            <person name="Su Y.Y."/>
            <person name="Zhang Y.Q."/>
            <person name="Chen L.J."/>
            <person name="Yin Y."/>
            <person name="Lin M."/>
            <person name="Huang H."/>
            <person name="Deng H."/>
            <person name="Wang Z.W."/>
            <person name="Zhu S.L."/>
            <person name="Zhao X."/>
            <person name="Deng C."/>
            <person name="Niu S.C."/>
            <person name="Huang J."/>
            <person name="Wang M."/>
            <person name="Liu G.H."/>
            <person name="Yang H.J."/>
            <person name="Xiao X.J."/>
            <person name="Hsiao Y.Y."/>
            <person name="Wu W.L."/>
            <person name="Chen Y.Y."/>
            <person name="Mitsuda N."/>
            <person name="Ohme-Takagi M."/>
            <person name="Luo Y.B."/>
            <person name="Van de Peer Y."/>
            <person name="Liu Z.J."/>
        </authorList>
    </citation>
    <scope>NUCLEOTIDE SEQUENCE [LARGE SCALE GENOMIC DNA]</scope>
    <source>
        <tissue evidence="8">The whole plant</tissue>
    </source>
</reference>
<dbReference type="Gene3D" id="3.30.300.130">
    <property type="entry name" value="Fe-S cluster assembly (FSCA)"/>
    <property type="match status" value="1"/>
</dbReference>
<dbReference type="PANTHER" id="PTHR24015">
    <property type="entry name" value="OS07G0578800 PROTEIN-RELATED"/>
    <property type="match status" value="1"/>
</dbReference>
<comment type="similarity">
    <text evidence="2">Belongs to the NifU family.</text>
</comment>
<evidence type="ECO:0000313" key="9">
    <source>
        <dbReference type="Proteomes" id="UP000233837"/>
    </source>
</evidence>
<dbReference type="STRING" id="906689.A0A2I0WSE7"/>
<dbReference type="GO" id="GO:0009570">
    <property type="term" value="C:chloroplast stroma"/>
    <property type="evidence" value="ECO:0007669"/>
    <property type="project" value="UniProtKB-SubCell"/>
</dbReference>
<gene>
    <name evidence="8" type="primary">NIFU1</name>
    <name evidence="8" type="ORF">MA16_Dca011120</name>
</gene>
<dbReference type="PANTHER" id="PTHR24015:SF1693">
    <property type="entry name" value="DYW DOMAIN-CONTAINING PROTEIN"/>
    <property type="match status" value="1"/>
</dbReference>
<reference evidence="8 9" key="2">
    <citation type="journal article" date="2017" name="Nature">
        <title>The Apostasia genome and the evolution of orchids.</title>
        <authorList>
            <person name="Zhang G.Q."/>
            <person name="Liu K.W."/>
            <person name="Li Z."/>
            <person name="Lohaus R."/>
            <person name="Hsiao Y.Y."/>
            <person name="Niu S.C."/>
            <person name="Wang J.Y."/>
            <person name="Lin Y.C."/>
            <person name="Xu Q."/>
            <person name="Chen L.J."/>
            <person name="Yoshida K."/>
            <person name="Fujiwara S."/>
            <person name="Wang Z.W."/>
            <person name="Zhang Y.Q."/>
            <person name="Mitsuda N."/>
            <person name="Wang M."/>
            <person name="Liu G.H."/>
            <person name="Pecoraro L."/>
            <person name="Huang H.X."/>
            <person name="Xiao X.J."/>
            <person name="Lin M."/>
            <person name="Wu X.Y."/>
            <person name="Wu W.L."/>
            <person name="Chen Y.Y."/>
            <person name="Chang S.B."/>
            <person name="Sakamoto S."/>
            <person name="Ohme-Takagi M."/>
            <person name="Yagi M."/>
            <person name="Zeng S.J."/>
            <person name="Shen C.Y."/>
            <person name="Yeh C.M."/>
            <person name="Luo Y.B."/>
            <person name="Tsai W.C."/>
            <person name="Van de Peer Y."/>
            <person name="Liu Z.J."/>
        </authorList>
    </citation>
    <scope>NUCLEOTIDE SEQUENCE [LARGE SCALE GENOMIC DNA]</scope>
    <source>
        <tissue evidence="8">The whole plant</tissue>
    </source>
</reference>
<dbReference type="GO" id="GO:0051536">
    <property type="term" value="F:iron-sulfur cluster binding"/>
    <property type="evidence" value="ECO:0007669"/>
    <property type="project" value="InterPro"/>
</dbReference>
<keyword evidence="9" id="KW-1185">Reference proteome</keyword>
<keyword evidence="4" id="KW-0677">Repeat</keyword>
<organism evidence="8 9">
    <name type="scientific">Dendrobium catenatum</name>
    <dbReference type="NCBI Taxonomy" id="906689"/>
    <lineage>
        <taxon>Eukaryota</taxon>
        <taxon>Viridiplantae</taxon>
        <taxon>Streptophyta</taxon>
        <taxon>Embryophyta</taxon>
        <taxon>Tracheophyta</taxon>
        <taxon>Spermatophyta</taxon>
        <taxon>Magnoliopsida</taxon>
        <taxon>Liliopsida</taxon>
        <taxon>Asparagales</taxon>
        <taxon>Orchidaceae</taxon>
        <taxon>Epidendroideae</taxon>
        <taxon>Malaxideae</taxon>
        <taxon>Dendrobiinae</taxon>
        <taxon>Dendrobium</taxon>
    </lineage>
</organism>
<sequence>MTEARATVSTAITTGQMTLSITEKSISGHRKAVDAQLILISGVHRSAADADADTPRVTLAATDSSCCRIDHGCDPLPISPLSPSSRSFLALGVYERERCEGTSSGGPLLKHADYAVALSRWKQMEDDRMFTFGRSSNSWPLICQSEKNEKSLLPSSWPSSPAKTDVEMKGTEARKGETPKLIQRKVEQRVTAMASLTLASSQAGGIFHPSISQTSKLYPSLNFRGLRHQKDVRLRVSSRSDSVNAFYTSPSVPSPPSPGLYSAKVYELNTKNVDLVLEDVRPYLITDGGNVDVVSVEDGVISLKLQGACGSCPSSTTTMKMGIERVLKEKFGNAVKDIRQVFDEEQTGTTIEAVDSHLDILRPAIKNYGGSVEVLSVKGGDCHVRCTSDNGHEIILEIQNMKRKTSECDQKKKNTTMATLNSLLFRLSSYPTLHQFDQIHAHYITSGLLRSTFVANHLLKSSTFLSPDLTVVLFSQLDYPDLFSYNIAIKSLSQTSHPLKSFALYLSLLLRGFHPNEYTFCFLLDCCSNSLAHLHCRQLHGHLIKHGLNLTLFSSTSLLHAYGCCGSLHDAYQLFDEMPMRSNVSWGAMINNFVAHGELLRGLKLFALMFRSGLSPTNATLVGILCLCAKQGELDIGRAMHGYIVATGLELNMILGTSLIDIYSNCGLIGTAMEVFASMPVKNVASWNCLIFGLAKNGYGAMAVLDHVCLQVLLGLVNLINIDAQPMQMHLHDQVEHHRNDMDGLEHELLLEDGLDDLLEGLSTILNTHPYPPISL</sequence>
<protein>
    <submittedName>
        <fullName evidence="8">NifU-like protein 1, chloroplastic</fullName>
    </submittedName>
</protein>
<evidence type="ECO:0000256" key="3">
    <source>
        <dbReference type="ARBA" id="ARBA00011748"/>
    </source>
</evidence>
<dbReference type="EMBL" id="KZ502448">
    <property type="protein sequence ID" value="PKU78563.1"/>
    <property type="molecule type" value="Genomic_DNA"/>
</dbReference>
<dbReference type="FunFam" id="3.30.300.130:FF:000003">
    <property type="entry name" value="NifU-like protein 3, chloroplastic"/>
    <property type="match status" value="1"/>
</dbReference>
<dbReference type="GO" id="GO:0009451">
    <property type="term" value="P:RNA modification"/>
    <property type="evidence" value="ECO:0007669"/>
    <property type="project" value="InterPro"/>
</dbReference>
<dbReference type="GO" id="GO:0005506">
    <property type="term" value="F:iron ion binding"/>
    <property type="evidence" value="ECO:0007669"/>
    <property type="project" value="InterPro"/>
</dbReference>
<dbReference type="InterPro" id="IPR046960">
    <property type="entry name" value="PPR_At4g14850-like_plant"/>
</dbReference>
<feature type="compositionally biased region" description="Low complexity" evidence="6">
    <location>
        <begin position="151"/>
        <end position="161"/>
    </location>
</feature>
<dbReference type="InterPro" id="IPR011990">
    <property type="entry name" value="TPR-like_helical_dom_sf"/>
</dbReference>